<keyword evidence="2" id="KW-1277">Toxin-antitoxin system</keyword>
<evidence type="ECO:0000313" key="4">
    <source>
        <dbReference type="Proteomes" id="UP000519897"/>
    </source>
</evidence>
<dbReference type="RefSeq" id="WP_165136881.1">
    <property type="nucleotide sequence ID" value="NZ_CP049250.1"/>
</dbReference>
<dbReference type="GO" id="GO:0004519">
    <property type="term" value="F:endonuclease activity"/>
    <property type="evidence" value="ECO:0007669"/>
    <property type="project" value="UniProtKB-KW"/>
</dbReference>
<gene>
    <name evidence="3" type="ORF">GGQ72_001372</name>
</gene>
<evidence type="ECO:0000256" key="1">
    <source>
        <dbReference type="ARBA" id="ARBA00006226"/>
    </source>
</evidence>
<keyword evidence="3" id="KW-0255">Endonuclease</keyword>
<comment type="caution">
    <text evidence="3">The sequence shown here is derived from an EMBL/GenBank/DDBJ whole genome shotgun (WGS) entry which is preliminary data.</text>
</comment>
<keyword evidence="3" id="KW-0540">Nuclease</keyword>
<dbReference type="AlphaFoldDB" id="A0A7W6PPV1"/>
<keyword evidence="3" id="KW-0378">Hydrolase</keyword>
<keyword evidence="4" id="KW-1185">Reference proteome</keyword>
<dbReference type="PANTHER" id="PTHR35601">
    <property type="entry name" value="TOXIN RELE"/>
    <property type="match status" value="1"/>
</dbReference>
<sequence length="140" mass="16582">MVWNINYSDTAFTILSKLDKATAKSIIDYMDHRIATCDDPRQFGKPLTGSLKGRWRYRVGDHRTICRITDSSFDILVIEIGHRREVYRKQKGSHDWRPFHEYWSETNPVQHHRSGWNLQEVWIRPRAAPSSPKPFPCPFR</sequence>
<protein>
    <submittedName>
        <fullName evidence="3">mRNA-degrading endonuclease RelE of RelBE toxin-antitoxin system</fullName>
    </submittedName>
</protein>
<evidence type="ECO:0000313" key="3">
    <source>
        <dbReference type="EMBL" id="MBB4142873.1"/>
    </source>
</evidence>
<accession>A0A7W6PPV1</accession>
<dbReference type="Gene3D" id="3.30.2310.20">
    <property type="entry name" value="RelE-like"/>
    <property type="match status" value="1"/>
</dbReference>
<dbReference type="InterPro" id="IPR007712">
    <property type="entry name" value="RelE/ParE_toxin"/>
</dbReference>
<comment type="similarity">
    <text evidence="1">Belongs to the RelE toxin family.</text>
</comment>
<dbReference type="PANTHER" id="PTHR35601:SF1">
    <property type="entry name" value="TOXIN RELE"/>
    <property type="match status" value="1"/>
</dbReference>
<organism evidence="3 4">
    <name type="scientific">Rhizobium rhizoryzae</name>
    <dbReference type="NCBI Taxonomy" id="451876"/>
    <lineage>
        <taxon>Bacteria</taxon>
        <taxon>Pseudomonadati</taxon>
        <taxon>Pseudomonadota</taxon>
        <taxon>Alphaproteobacteria</taxon>
        <taxon>Hyphomicrobiales</taxon>
        <taxon>Rhizobiaceae</taxon>
        <taxon>Rhizobium/Agrobacterium group</taxon>
        <taxon>Rhizobium</taxon>
    </lineage>
</organism>
<dbReference type="Proteomes" id="UP000519897">
    <property type="component" value="Unassembled WGS sequence"/>
</dbReference>
<dbReference type="EMBL" id="JACIEC010000001">
    <property type="protein sequence ID" value="MBB4142873.1"/>
    <property type="molecule type" value="Genomic_DNA"/>
</dbReference>
<dbReference type="InterPro" id="IPR035093">
    <property type="entry name" value="RelE/ParE_toxin_dom_sf"/>
</dbReference>
<dbReference type="SUPFAM" id="SSF143011">
    <property type="entry name" value="RelE-like"/>
    <property type="match status" value="1"/>
</dbReference>
<evidence type="ECO:0000256" key="2">
    <source>
        <dbReference type="ARBA" id="ARBA00022649"/>
    </source>
</evidence>
<name>A0A7W6PPV1_9HYPH</name>
<dbReference type="Pfam" id="PF05016">
    <property type="entry name" value="ParE_toxin"/>
    <property type="match status" value="1"/>
</dbReference>
<reference evidence="3 4" key="1">
    <citation type="submission" date="2020-08" db="EMBL/GenBank/DDBJ databases">
        <title>Genomic Encyclopedia of Type Strains, Phase IV (KMG-IV): sequencing the most valuable type-strain genomes for metagenomic binning, comparative biology and taxonomic classification.</title>
        <authorList>
            <person name="Goeker M."/>
        </authorList>
    </citation>
    <scope>NUCLEOTIDE SEQUENCE [LARGE SCALE GENOMIC DNA]</scope>
    <source>
        <strain evidence="3 4">DSM 29514</strain>
    </source>
</reference>
<proteinExistence type="inferred from homology"/>